<sequence>MKRKFLITIHFDYNNIAFASPLDLNFQFNPSNVISILNLSLADYKSTVFLFC</sequence>
<dbReference type="EMBL" id="RBXB01000002">
    <property type="protein sequence ID" value="RKS98139.1"/>
    <property type="molecule type" value="Genomic_DNA"/>
</dbReference>
<protein>
    <submittedName>
        <fullName evidence="1">Uncharacterized protein</fullName>
    </submittedName>
</protein>
<accession>A0A495SEU0</accession>
<reference evidence="1 2" key="1">
    <citation type="submission" date="2018-10" db="EMBL/GenBank/DDBJ databases">
        <title>Genomic Encyclopedia of Archaeal and Bacterial Type Strains, Phase II (KMG-II): from individual species to whole genera.</title>
        <authorList>
            <person name="Goeker M."/>
        </authorList>
    </citation>
    <scope>NUCLEOTIDE SEQUENCE [LARGE SCALE GENOMIC DNA]</scope>
    <source>
        <strain evidence="1 2">DSM 14219</strain>
    </source>
</reference>
<keyword evidence="2" id="KW-1185">Reference proteome</keyword>
<evidence type="ECO:0000313" key="1">
    <source>
        <dbReference type="EMBL" id="RKS98139.1"/>
    </source>
</evidence>
<gene>
    <name evidence="1" type="ORF">BCF58_2278</name>
</gene>
<dbReference type="AlphaFoldDB" id="A0A495SEU0"/>
<proteinExistence type="predicted"/>
<organism evidence="1 2">
    <name type="scientific">Chryseobacterium defluvii</name>
    <dbReference type="NCBI Taxonomy" id="160396"/>
    <lineage>
        <taxon>Bacteria</taxon>
        <taxon>Pseudomonadati</taxon>
        <taxon>Bacteroidota</taxon>
        <taxon>Flavobacteriia</taxon>
        <taxon>Flavobacteriales</taxon>
        <taxon>Weeksellaceae</taxon>
        <taxon>Chryseobacterium group</taxon>
        <taxon>Chryseobacterium</taxon>
    </lineage>
</organism>
<comment type="caution">
    <text evidence="1">The sequence shown here is derived from an EMBL/GenBank/DDBJ whole genome shotgun (WGS) entry which is preliminary data.</text>
</comment>
<name>A0A495SEU0_9FLAO</name>
<evidence type="ECO:0000313" key="2">
    <source>
        <dbReference type="Proteomes" id="UP000272428"/>
    </source>
</evidence>
<dbReference type="Proteomes" id="UP000272428">
    <property type="component" value="Unassembled WGS sequence"/>
</dbReference>